<dbReference type="GO" id="GO:0009253">
    <property type="term" value="P:peptidoglycan catabolic process"/>
    <property type="evidence" value="ECO:0007669"/>
    <property type="project" value="InterPro"/>
</dbReference>
<dbReference type="RefSeq" id="WP_111549531.1">
    <property type="nucleotide sequence ID" value="NZ_LIQE01000042.1"/>
</dbReference>
<evidence type="ECO:0000259" key="2">
    <source>
        <dbReference type="Pfam" id="PF01510"/>
    </source>
</evidence>
<dbReference type="InterPro" id="IPR036365">
    <property type="entry name" value="PGBD-like_sf"/>
</dbReference>
<proteinExistence type="predicted"/>
<comment type="caution">
    <text evidence="3">The sequence shown here is derived from an EMBL/GenBank/DDBJ whole genome shotgun (WGS) entry which is preliminary data.</text>
</comment>
<accession>A0A327Z1K6</accession>
<organism evidence="3 4">
    <name type="scientific">Salipiger aestuarii</name>
    <dbReference type="NCBI Taxonomy" id="568098"/>
    <lineage>
        <taxon>Bacteria</taxon>
        <taxon>Pseudomonadati</taxon>
        <taxon>Pseudomonadota</taxon>
        <taxon>Alphaproteobacteria</taxon>
        <taxon>Rhodobacterales</taxon>
        <taxon>Roseobacteraceae</taxon>
        <taxon>Salipiger</taxon>
    </lineage>
</organism>
<reference evidence="3 4" key="1">
    <citation type="submission" date="2018-06" db="EMBL/GenBank/DDBJ databases">
        <title>Genomic Encyclopedia of Archaeal and Bacterial Type Strains, Phase II (KMG-II): from individual species to whole genera.</title>
        <authorList>
            <person name="Goeker M."/>
        </authorList>
    </citation>
    <scope>NUCLEOTIDE SEQUENCE [LARGE SCALE GENOMIC DNA]</scope>
    <source>
        <strain evidence="3 4">DSM 22011</strain>
    </source>
</reference>
<dbReference type="Gene3D" id="1.10.101.10">
    <property type="entry name" value="PGBD-like superfamily/PGBD"/>
    <property type="match status" value="1"/>
</dbReference>
<dbReference type="GO" id="GO:0008745">
    <property type="term" value="F:N-acetylmuramoyl-L-alanine amidase activity"/>
    <property type="evidence" value="ECO:0007669"/>
    <property type="project" value="InterPro"/>
</dbReference>
<evidence type="ECO:0000259" key="1">
    <source>
        <dbReference type="Pfam" id="PF01471"/>
    </source>
</evidence>
<dbReference type="InterPro" id="IPR002502">
    <property type="entry name" value="Amidase_domain"/>
</dbReference>
<dbReference type="Proteomes" id="UP000249165">
    <property type="component" value="Unassembled WGS sequence"/>
</dbReference>
<dbReference type="Pfam" id="PF01471">
    <property type="entry name" value="PG_binding_1"/>
    <property type="match status" value="1"/>
</dbReference>
<dbReference type="InterPro" id="IPR036366">
    <property type="entry name" value="PGBDSf"/>
</dbReference>
<dbReference type="InterPro" id="IPR002477">
    <property type="entry name" value="Peptidoglycan-bd-like"/>
</dbReference>
<keyword evidence="4" id="KW-1185">Reference proteome</keyword>
<feature type="domain" description="Peptidoglycan binding-like" evidence="1">
    <location>
        <begin position="199"/>
        <end position="236"/>
    </location>
</feature>
<dbReference type="Pfam" id="PF01510">
    <property type="entry name" value="Amidase_2"/>
    <property type="match status" value="1"/>
</dbReference>
<protein>
    <submittedName>
        <fullName evidence="3">Putative peptidoglycan binding protein</fullName>
    </submittedName>
</protein>
<dbReference type="InterPro" id="IPR036505">
    <property type="entry name" value="Amidase/PGRP_sf"/>
</dbReference>
<evidence type="ECO:0000313" key="3">
    <source>
        <dbReference type="EMBL" id="RAK24119.1"/>
    </source>
</evidence>
<dbReference type="Gene3D" id="3.40.80.10">
    <property type="entry name" value="Peptidoglycan recognition protein-like"/>
    <property type="match status" value="1"/>
</dbReference>
<name>A0A327Z1K6_9RHOB</name>
<gene>
    <name evidence="3" type="ORF">ATI53_1001226</name>
</gene>
<dbReference type="AlphaFoldDB" id="A0A327Z1K6"/>
<evidence type="ECO:0000313" key="4">
    <source>
        <dbReference type="Proteomes" id="UP000249165"/>
    </source>
</evidence>
<dbReference type="EMBL" id="QLMG01000001">
    <property type="protein sequence ID" value="RAK24119.1"/>
    <property type="molecule type" value="Genomic_DNA"/>
</dbReference>
<sequence length="237" mass="25723">MPMNRIVWHHSAGTYTPSDLDRQHYHRLIDGDGRLHDGLHAIADNAPGRSMAPGSYAAHTRELNTGSIGLAICAMAGADWGDPASWTHPVRPAQVSALIAETARLCGRYGIVATRRTILSHAEVEPTLGVWQRGKWDFDYSLTGGSTARDPVVVGDELRARVIEAVDYAPAAQDYPTRETIRQGSVGHFVRDAQAALGVTIDGMFGPKTRRAVVEFQARHELLPDGVVGPMTWAALL</sequence>
<feature type="domain" description="N-acetylmuramoyl-L-alanine amidase" evidence="2">
    <location>
        <begin position="2"/>
        <end position="124"/>
    </location>
</feature>
<dbReference type="SUPFAM" id="SSF55846">
    <property type="entry name" value="N-acetylmuramoyl-L-alanine amidase-like"/>
    <property type="match status" value="1"/>
</dbReference>
<dbReference type="SUPFAM" id="SSF47090">
    <property type="entry name" value="PGBD-like"/>
    <property type="match status" value="1"/>
</dbReference>